<dbReference type="EMBL" id="JACHBS010000001">
    <property type="protein sequence ID" value="MBB5618935.1"/>
    <property type="molecule type" value="Genomic_DNA"/>
</dbReference>
<feature type="binding site" evidence="1">
    <location>
        <position position="68"/>
    </location>
    <ligand>
        <name>Mg(2+)</name>
        <dbReference type="ChEBI" id="CHEBI:18420"/>
        <label>1</label>
    </ligand>
</feature>
<keyword evidence="5" id="KW-1185">Reference proteome</keyword>
<feature type="compositionally biased region" description="Acidic residues" evidence="2">
    <location>
        <begin position="510"/>
        <end position="523"/>
    </location>
</feature>
<dbReference type="PROSITE" id="PS50056">
    <property type="entry name" value="TYR_PHOSPHATASE_2"/>
    <property type="match status" value="1"/>
</dbReference>
<evidence type="ECO:0000313" key="4">
    <source>
        <dbReference type="EMBL" id="MBB5618935.1"/>
    </source>
</evidence>
<dbReference type="PANTHER" id="PTHR16222:SF12">
    <property type="entry name" value="ADP-RIBOSYLGLYCOHYDROLASE-RELATED"/>
    <property type="match status" value="1"/>
</dbReference>
<dbReference type="Gene3D" id="1.10.4080.10">
    <property type="entry name" value="ADP-ribosylation/Crystallin J1"/>
    <property type="match status" value="1"/>
</dbReference>
<evidence type="ECO:0000313" key="5">
    <source>
        <dbReference type="Proteomes" id="UP000552883"/>
    </source>
</evidence>
<comment type="caution">
    <text evidence="4">The sequence shown here is derived from an EMBL/GenBank/DDBJ whole genome shotgun (WGS) entry which is preliminary data.</text>
</comment>
<evidence type="ECO:0000256" key="2">
    <source>
        <dbReference type="SAM" id="MobiDB-lite"/>
    </source>
</evidence>
<dbReference type="OrthoDB" id="9798107at2"/>
<feature type="binding site" evidence="1">
    <location>
        <position position="66"/>
    </location>
    <ligand>
        <name>Mg(2+)</name>
        <dbReference type="ChEBI" id="CHEBI:18420"/>
        <label>1</label>
    </ligand>
</feature>
<feature type="region of interest" description="Disordered" evidence="2">
    <location>
        <begin position="495"/>
        <end position="523"/>
    </location>
</feature>
<protein>
    <recommendedName>
        <fullName evidence="3">Tyrosine specific protein phosphatases domain-containing protein</fullName>
    </recommendedName>
</protein>
<feature type="binding site" evidence="1">
    <location>
        <position position="282"/>
    </location>
    <ligand>
        <name>Mg(2+)</name>
        <dbReference type="ChEBI" id="CHEBI:18420"/>
        <label>1</label>
    </ligand>
</feature>
<feature type="binding site" evidence="1">
    <location>
        <position position="283"/>
    </location>
    <ligand>
        <name>Mg(2+)</name>
        <dbReference type="ChEBI" id="CHEBI:18420"/>
        <label>1</label>
    </ligand>
</feature>
<reference evidence="4 5" key="1">
    <citation type="submission" date="2020-08" db="EMBL/GenBank/DDBJ databases">
        <title>Sequencing the genomes of 1000 actinobacteria strains.</title>
        <authorList>
            <person name="Klenk H.-P."/>
        </authorList>
    </citation>
    <scope>NUCLEOTIDE SEQUENCE [LARGE SCALE GENOMIC DNA]</scope>
    <source>
        <strain evidence="4 5">DSM 23889</strain>
    </source>
</reference>
<dbReference type="Gene3D" id="3.90.190.10">
    <property type="entry name" value="Protein tyrosine phosphatase superfamily"/>
    <property type="match status" value="1"/>
</dbReference>
<gene>
    <name evidence="4" type="ORF">BJ959_002431</name>
</gene>
<accession>A0A840XD21</accession>
<dbReference type="PANTHER" id="PTHR16222">
    <property type="entry name" value="ADP-RIBOSYLGLYCOHYDROLASE"/>
    <property type="match status" value="1"/>
</dbReference>
<evidence type="ECO:0000259" key="3">
    <source>
        <dbReference type="PROSITE" id="PS50056"/>
    </source>
</evidence>
<dbReference type="InterPro" id="IPR005502">
    <property type="entry name" value="Ribosyl_crysJ1"/>
</dbReference>
<feature type="binding site" evidence="1">
    <location>
        <position position="67"/>
    </location>
    <ligand>
        <name>Mg(2+)</name>
        <dbReference type="ChEBI" id="CHEBI:18420"/>
        <label>1</label>
    </ligand>
</feature>
<dbReference type="InterPro" id="IPR036705">
    <property type="entry name" value="Ribosyl_crysJ1_sf"/>
</dbReference>
<dbReference type="SUPFAM" id="SSF101478">
    <property type="entry name" value="ADP-ribosylglycohydrolase"/>
    <property type="match status" value="1"/>
</dbReference>
<dbReference type="InterPro" id="IPR029021">
    <property type="entry name" value="Prot-tyrosine_phosphatase-like"/>
</dbReference>
<feature type="binding site" evidence="1">
    <location>
        <position position="280"/>
    </location>
    <ligand>
        <name>Mg(2+)</name>
        <dbReference type="ChEBI" id="CHEBI:18420"/>
        <label>1</label>
    </ligand>
</feature>
<sequence>MTPSTSPTAAQAAQPLSTDRAAGVLLGLAAGDALGAGYEFGDPLPDDAPVAMIGGGGFGWAPGEWTDDTAMAVSIAQAAARGADLRDEAVLDEIVAAWIVWARDAADVGVQTRAVLAEAERNGGSAAAARAAAQALHERTGKSAGNGSLMRTAPVALAYLHDEAAAAEAARALSSLTHWDDDAGDACVLWTLAIRHAVLTGDLDARTGLPALPAARRARWAALLDDAEQRQPRDFARNGWVVEALQGAWSSIHGAVAAHGAGGGAALVDALERAVRGGRDTDTVAAIAAVLLGAAFGASAVPSAWRRVLHGHPGLRAHDLVALGALAVRGGEPDDTGWPTGPRMDYLGWYPERSLTPHPHDPGVLLGSIVDLEESPADAVVSLCRIGTEQRRVTTSRAADHVEVWLIDKDEPEANPNLDLVLRDTVDAIAALRAEGKTVLLHCVAAQSRTPSVAALYAALHRGVPIEQALADVVAALPAASPKRFLREALTRITEQAARATPDPANTDDTTTDDTTTDDTEAS</sequence>
<dbReference type="InterPro" id="IPR000387">
    <property type="entry name" value="Tyr_Pase_dom"/>
</dbReference>
<organism evidence="4 5">
    <name type="scientific">Microcella frigidaquae</name>
    <dbReference type="NCBI Taxonomy" id="424758"/>
    <lineage>
        <taxon>Bacteria</taxon>
        <taxon>Bacillati</taxon>
        <taxon>Actinomycetota</taxon>
        <taxon>Actinomycetes</taxon>
        <taxon>Micrococcales</taxon>
        <taxon>Microbacteriaceae</taxon>
        <taxon>Microcella</taxon>
    </lineage>
</organism>
<dbReference type="Pfam" id="PF03747">
    <property type="entry name" value="ADP_ribosyl_GH"/>
    <property type="match status" value="1"/>
</dbReference>
<dbReference type="InterPro" id="IPR050792">
    <property type="entry name" value="ADP-ribosylglycohydrolase"/>
</dbReference>
<name>A0A840XD21_9MICO</name>
<feature type="domain" description="Tyrosine specific protein phosphatases" evidence="3">
    <location>
        <begin position="423"/>
        <end position="498"/>
    </location>
</feature>
<dbReference type="GO" id="GO:0046872">
    <property type="term" value="F:metal ion binding"/>
    <property type="evidence" value="ECO:0007669"/>
    <property type="project" value="UniProtKB-KW"/>
</dbReference>
<evidence type="ECO:0000256" key="1">
    <source>
        <dbReference type="PIRSR" id="PIRSR605502-1"/>
    </source>
</evidence>
<comment type="cofactor">
    <cofactor evidence="1">
        <name>Mg(2+)</name>
        <dbReference type="ChEBI" id="CHEBI:18420"/>
    </cofactor>
    <text evidence="1">Binds 2 magnesium ions per subunit.</text>
</comment>
<dbReference type="AlphaFoldDB" id="A0A840XD21"/>
<keyword evidence="1" id="KW-0479">Metal-binding</keyword>
<proteinExistence type="predicted"/>
<keyword evidence="1" id="KW-0460">Magnesium</keyword>
<dbReference type="Proteomes" id="UP000552883">
    <property type="component" value="Unassembled WGS sequence"/>
</dbReference>
<dbReference type="RefSeq" id="WP_153982369.1">
    <property type="nucleotide sequence ID" value="NZ_BAAANZ010000007.1"/>
</dbReference>
<dbReference type="SUPFAM" id="SSF52799">
    <property type="entry name" value="(Phosphotyrosine protein) phosphatases II"/>
    <property type="match status" value="1"/>
</dbReference>